<proteinExistence type="predicted"/>
<evidence type="ECO:0000259" key="1">
    <source>
        <dbReference type="Pfam" id="PF14467"/>
    </source>
</evidence>
<dbReference type="HOGENOM" id="CLU_141658_1_0_6"/>
<evidence type="ECO:0000313" key="3">
    <source>
        <dbReference type="Proteomes" id="UP000031623"/>
    </source>
</evidence>
<dbReference type="InterPro" id="IPR025218">
    <property type="entry name" value="DUF4426"/>
</dbReference>
<protein>
    <recommendedName>
        <fullName evidence="1">DUF4426 domain-containing protein</fullName>
    </recommendedName>
</protein>
<dbReference type="EMBL" id="AP014633">
    <property type="protein sequence ID" value="BAP55008.1"/>
    <property type="molecule type" value="Genomic_DNA"/>
</dbReference>
<dbReference type="KEGG" id="tig:THII_0711"/>
<dbReference type="AlphaFoldDB" id="A0A090ABK2"/>
<accession>A0A090ABK2</accession>
<dbReference type="STRING" id="40754.THII_0711"/>
<dbReference type="Gene3D" id="2.60.40.3340">
    <property type="entry name" value="Domain of unknown function DUF4426"/>
    <property type="match status" value="1"/>
</dbReference>
<reference evidence="2 3" key="1">
    <citation type="journal article" date="2014" name="ISME J.">
        <title>Ecophysiology of Thioploca ingrica as revealed by the complete genome sequence supplemented with proteomic evidence.</title>
        <authorList>
            <person name="Kojima H."/>
            <person name="Ogura Y."/>
            <person name="Yamamoto N."/>
            <person name="Togashi T."/>
            <person name="Mori H."/>
            <person name="Watanabe T."/>
            <person name="Nemoto F."/>
            <person name="Kurokawa K."/>
            <person name="Hayashi T."/>
            <person name="Fukui M."/>
        </authorList>
    </citation>
    <scope>NUCLEOTIDE SEQUENCE [LARGE SCALE GENOMIC DNA]</scope>
</reference>
<name>A0A090ABK2_9GAMM</name>
<evidence type="ECO:0000313" key="2">
    <source>
        <dbReference type="EMBL" id="BAP55008.1"/>
    </source>
</evidence>
<keyword evidence="3" id="KW-1185">Reference proteome</keyword>
<dbReference type="Proteomes" id="UP000031623">
    <property type="component" value="Chromosome"/>
</dbReference>
<feature type="domain" description="DUF4426" evidence="1">
    <location>
        <begin position="30"/>
        <end position="154"/>
    </location>
</feature>
<organism evidence="2 3">
    <name type="scientific">Thioploca ingrica</name>
    <dbReference type="NCBI Taxonomy" id="40754"/>
    <lineage>
        <taxon>Bacteria</taxon>
        <taxon>Pseudomonadati</taxon>
        <taxon>Pseudomonadota</taxon>
        <taxon>Gammaproteobacteria</taxon>
        <taxon>Thiotrichales</taxon>
        <taxon>Thiotrichaceae</taxon>
        <taxon>Thioploca</taxon>
    </lineage>
</organism>
<sequence length="155" mass="17547">MCVKTIWYSTLTGLVLWLISLGVIANELKTDDGYIIHYNVFSSEILPAEVAHSYKIVRSKNQAVLNVVVRKNKDDKSAQTEAVVAKVTAQAVNLAEQLKTLDLRKIEEGEADSKAIYYIATFKVTNEETFNFTVKVDPENKGKEHEIKFSQQFFD</sequence>
<gene>
    <name evidence="2" type="ORF">THII_0711</name>
</gene>
<dbReference type="Pfam" id="PF14467">
    <property type="entry name" value="DUF4426"/>
    <property type="match status" value="1"/>
</dbReference>